<dbReference type="EMBL" id="CP055156">
    <property type="protein sequence ID" value="QNF33399.1"/>
    <property type="molecule type" value="Genomic_DNA"/>
</dbReference>
<keyword evidence="16" id="KW-1185">Reference proteome</keyword>
<feature type="domain" description="Histidine kinase" evidence="13">
    <location>
        <begin position="820"/>
        <end position="1038"/>
    </location>
</feature>
<keyword evidence="6" id="KW-0418">Kinase</keyword>
<dbReference type="CDD" id="cd00082">
    <property type="entry name" value="HisKA"/>
    <property type="match status" value="1"/>
</dbReference>
<evidence type="ECO:0000313" key="16">
    <source>
        <dbReference type="Proteomes" id="UP000515237"/>
    </source>
</evidence>
<keyword evidence="5" id="KW-0547">Nucleotide-binding</keyword>
<keyword evidence="10" id="KW-0804">Transcription</keyword>
<evidence type="ECO:0000256" key="3">
    <source>
        <dbReference type="ARBA" id="ARBA00022553"/>
    </source>
</evidence>
<evidence type="ECO:0000256" key="2">
    <source>
        <dbReference type="ARBA" id="ARBA00012438"/>
    </source>
</evidence>
<dbReference type="SUPFAM" id="SSF63829">
    <property type="entry name" value="Calcium-dependent phosphotriesterase"/>
    <property type="match status" value="3"/>
</dbReference>
<dbReference type="GO" id="GO:0005524">
    <property type="term" value="F:ATP binding"/>
    <property type="evidence" value="ECO:0007669"/>
    <property type="project" value="UniProtKB-KW"/>
</dbReference>
<dbReference type="Gene3D" id="3.30.565.10">
    <property type="entry name" value="Histidine kinase-like ATPase, C-terminal domain"/>
    <property type="match status" value="1"/>
</dbReference>
<dbReference type="PROSITE" id="PS01124">
    <property type="entry name" value="HTH_ARAC_FAMILY_2"/>
    <property type="match status" value="1"/>
</dbReference>
<evidence type="ECO:0000256" key="9">
    <source>
        <dbReference type="ARBA" id="ARBA00023015"/>
    </source>
</evidence>
<dbReference type="Proteomes" id="UP000515237">
    <property type="component" value="Chromosome"/>
</dbReference>
<dbReference type="Gene3D" id="1.10.287.130">
    <property type="match status" value="1"/>
</dbReference>
<dbReference type="CDD" id="cd16922">
    <property type="entry name" value="HATPase_EvgS-ArcB-TorS-like"/>
    <property type="match status" value="1"/>
</dbReference>
<evidence type="ECO:0000256" key="11">
    <source>
        <dbReference type="PROSITE-ProRule" id="PRU00169"/>
    </source>
</evidence>
<evidence type="ECO:0000259" key="12">
    <source>
        <dbReference type="PROSITE" id="PS01124"/>
    </source>
</evidence>
<dbReference type="Gene3D" id="1.10.10.60">
    <property type="entry name" value="Homeodomain-like"/>
    <property type="match status" value="1"/>
</dbReference>
<dbReference type="PANTHER" id="PTHR43547:SF2">
    <property type="entry name" value="HYBRID SIGNAL TRANSDUCTION HISTIDINE KINASE C"/>
    <property type="match status" value="1"/>
</dbReference>
<accession>A0A7G7G8B5</accession>
<keyword evidence="4" id="KW-0808">Transferase</keyword>
<dbReference type="Pfam" id="PF12833">
    <property type="entry name" value="HTH_18"/>
    <property type="match status" value="1"/>
</dbReference>
<dbReference type="SMART" id="SM00448">
    <property type="entry name" value="REC"/>
    <property type="match status" value="1"/>
</dbReference>
<evidence type="ECO:0000259" key="13">
    <source>
        <dbReference type="PROSITE" id="PS50109"/>
    </source>
</evidence>
<dbReference type="InterPro" id="IPR011110">
    <property type="entry name" value="Reg_prop"/>
</dbReference>
<dbReference type="SUPFAM" id="SSF52172">
    <property type="entry name" value="CheY-like"/>
    <property type="match status" value="1"/>
</dbReference>
<gene>
    <name evidence="15" type="ORF">HUW51_11955</name>
</gene>
<dbReference type="InterPro" id="IPR001789">
    <property type="entry name" value="Sig_transdc_resp-reg_receiver"/>
</dbReference>
<dbReference type="InterPro" id="IPR015943">
    <property type="entry name" value="WD40/YVTN_repeat-like_dom_sf"/>
</dbReference>
<dbReference type="Pfam" id="PF02518">
    <property type="entry name" value="HATPase_c"/>
    <property type="match status" value="1"/>
</dbReference>
<dbReference type="FunFam" id="2.60.40.10:FF:000791">
    <property type="entry name" value="Two-component system sensor histidine kinase/response regulator"/>
    <property type="match status" value="1"/>
</dbReference>
<evidence type="ECO:0000256" key="4">
    <source>
        <dbReference type="ARBA" id="ARBA00022679"/>
    </source>
</evidence>
<dbReference type="PRINTS" id="PR00344">
    <property type="entry name" value="BCTRLSENSOR"/>
</dbReference>
<dbReference type="KEGG" id="aswu:HUW51_11955"/>
<dbReference type="Gene3D" id="2.60.40.10">
    <property type="entry name" value="Immunoglobulins"/>
    <property type="match status" value="1"/>
</dbReference>
<dbReference type="InterPro" id="IPR003661">
    <property type="entry name" value="HisK_dim/P_dom"/>
</dbReference>
<dbReference type="SUPFAM" id="SSF55874">
    <property type="entry name" value="ATPase domain of HSP90 chaperone/DNA topoisomerase II/histidine kinase"/>
    <property type="match status" value="1"/>
</dbReference>
<dbReference type="InterPro" id="IPR003594">
    <property type="entry name" value="HATPase_dom"/>
</dbReference>
<feature type="domain" description="Response regulatory" evidence="14">
    <location>
        <begin position="1075"/>
        <end position="1190"/>
    </location>
</feature>
<dbReference type="EC" id="2.7.13.3" evidence="2"/>
<keyword evidence="3 11" id="KW-0597">Phosphoprotein</keyword>
<dbReference type="SUPFAM" id="SSF46689">
    <property type="entry name" value="Homeodomain-like"/>
    <property type="match status" value="1"/>
</dbReference>
<dbReference type="SMART" id="SM00342">
    <property type="entry name" value="HTH_ARAC"/>
    <property type="match status" value="1"/>
</dbReference>
<evidence type="ECO:0000313" key="15">
    <source>
        <dbReference type="EMBL" id="QNF33399.1"/>
    </source>
</evidence>
<dbReference type="PROSITE" id="PS50110">
    <property type="entry name" value="RESPONSE_REGULATORY"/>
    <property type="match status" value="1"/>
</dbReference>
<dbReference type="InterPro" id="IPR005467">
    <property type="entry name" value="His_kinase_dom"/>
</dbReference>
<evidence type="ECO:0000256" key="8">
    <source>
        <dbReference type="ARBA" id="ARBA00023012"/>
    </source>
</evidence>
<dbReference type="InterPro" id="IPR011123">
    <property type="entry name" value="Y_Y_Y"/>
</dbReference>
<dbReference type="GO" id="GO:0043565">
    <property type="term" value="F:sequence-specific DNA binding"/>
    <property type="evidence" value="ECO:0007669"/>
    <property type="project" value="InterPro"/>
</dbReference>
<dbReference type="InterPro" id="IPR004358">
    <property type="entry name" value="Sig_transdc_His_kin-like_C"/>
</dbReference>
<dbReference type="RefSeq" id="WP_185274251.1">
    <property type="nucleotide sequence ID" value="NZ_CP055156.1"/>
</dbReference>
<dbReference type="SMART" id="SM00388">
    <property type="entry name" value="HisKA"/>
    <property type="match status" value="1"/>
</dbReference>
<dbReference type="PANTHER" id="PTHR43547">
    <property type="entry name" value="TWO-COMPONENT HISTIDINE KINASE"/>
    <property type="match status" value="1"/>
</dbReference>
<dbReference type="SUPFAM" id="SSF47384">
    <property type="entry name" value="Homodimeric domain of signal transducing histidine kinase"/>
    <property type="match status" value="1"/>
</dbReference>
<dbReference type="GO" id="GO:0003700">
    <property type="term" value="F:DNA-binding transcription factor activity"/>
    <property type="evidence" value="ECO:0007669"/>
    <property type="project" value="InterPro"/>
</dbReference>
<proteinExistence type="predicted"/>
<protein>
    <recommendedName>
        <fullName evidence="2">histidine kinase</fullName>
        <ecNumber evidence="2">2.7.13.3</ecNumber>
    </recommendedName>
</protein>
<evidence type="ECO:0000256" key="10">
    <source>
        <dbReference type="ARBA" id="ARBA00023163"/>
    </source>
</evidence>
<name>A0A7G7G8B5_9BACT</name>
<dbReference type="FunFam" id="3.30.565.10:FF:000037">
    <property type="entry name" value="Hybrid sensor histidine kinase/response regulator"/>
    <property type="match status" value="1"/>
</dbReference>
<dbReference type="Pfam" id="PF00512">
    <property type="entry name" value="HisKA"/>
    <property type="match status" value="1"/>
</dbReference>
<dbReference type="Pfam" id="PF00072">
    <property type="entry name" value="Response_reg"/>
    <property type="match status" value="1"/>
</dbReference>
<feature type="modified residue" description="4-aspartylphosphate" evidence="11">
    <location>
        <position position="1123"/>
    </location>
</feature>
<dbReference type="InterPro" id="IPR011006">
    <property type="entry name" value="CheY-like_superfamily"/>
</dbReference>
<dbReference type="InterPro" id="IPR009057">
    <property type="entry name" value="Homeodomain-like_sf"/>
</dbReference>
<keyword evidence="7" id="KW-0067">ATP-binding</keyword>
<feature type="domain" description="HTH araC/xylS-type" evidence="12">
    <location>
        <begin position="1222"/>
        <end position="1320"/>
    </location>
</feature>
<evidence type="ECO:0000256" key="7">
    <source>
        <dbReference type="ARBA" id="ARBA00022840"/>
    </source>
</evidence>
<dbReference type="Pfam" id="PF07494">
    <property type="entry name" value="Reg_prop"/>
    <property type="match status" value="2"/>
</dbReference>
<dbReference type="InterPro" id="IPR036890">
    <property type="entry name" value="HATPase_C_sf"/>
</dbReference>
<evidence type="ECO:0000256" key="1">
    <source>
        <dbReference type="ARBA" id="ARBA00000085"/>
    </source>
</evidence>
<dbReference type="PROSITE" id="PS50109">
    <property type="entry name" value="HIS_KIN"/>
    <property type="match status" value="1"/>
</dbReference>
<evidence type="ECO:0000256" key="5">
    <source>
        <dbReference type="ARBA" id="ARBA00022741"/>
    </source>
</evidence>
<comment type="catalytic activity">
    <reaction evidence="1">
        <text>ATP + protein L-histidine = ADP + protein N-phospho-L-histidine.</text>
        <dbReference type="EC" id="2.7.13.3"/>
    </reaction>
</comment>
<organism evidence="15 16">
    <name type="scientific">Adhaeribacter swui</name>
    <dbReference type="NCBI Taxonomy" id="2086471"/>
    <lineage>
        <taxon>Bacteria</taxon>
        <taxon>Pseudomonadati</taxon>
        <taxon>Bacteroidota</taxon>
        <taxon>Cytophagia</taxon>
        <taxon>Cytophagales</taxon>
        <taxon>Hymenobacteraceae</taxon>
        <taxon>Adhaeribacter</taxon>
    </lineage>
</organism>
<keyword evidence="9" id="KW-0805">Transcription regulation</keyword>
<keyword evidence="8" id="KW-0902">Two-component regulatory system</keyword>
<dbReference type="InterPro" id="IPR036097">
    <property type="entry name" value="HisK_dim/P_sf"/>
</dbReference>
<dbReference type="FunFam" id="1.10.287.130:FF:000045">
    <property type="entry name" value="Two-component system sensor histidine kinase/response regulator"/>
    <property type="match status" value="1"/>
</dbReference>
<dbReference type="SMART" id="SM00387">
    <property type="entry name" value="HATPase_c"/>
    <property type="match status" value="1"/>
</dbReference>
<reference evidence="15 16" key="1">
    <citation type="journal article" date="2018" name="Int. J. Syst. Evol. Microbiol.">
        <title>Adhaeribacter swui sp. nov., isolated from wet mud.</title>
        <authorList>
            <person name="Kim D.U."/>
            <person name="Kim K.W."/>
            <person name="Kang M.S."/>
            <person name="Kim J.Y."/>
            <person name="Jang J.H."/>
            <person name="Kim M.K."/>
        </authorList>
    </citation>
    <scope>NUCLEOTIDE SEQUENCE [LARGE SCALE GENOMIC DNA]</scope>
    <source>
        <strain evidence="15 16">KCTC 52873</strain>
    </source>
</reference>
<dbReference type="InterPro" id="IPR013783">
    <property type="entry name" value="Ig-like_fold"/>
</dbReference>
<dbReference type="Gene3D" id="3.40.50.2300">
    <property type="match status" value="1"/>
</dbReference>
<dbReference type="Gene3D" id="2.130.10.10">
    <property type="entry name" value="YVTN repeat-like/Quinoprotein amine dehydrogenase"/>
    <property type="match status" value="2"/>
</dbReference>
<dbReference type="Pfam" id="PF07495">
    <property type="entry name" value="Y_Y_Y"/>
    <property type="match status" value="1"/>
</dbReference>
<sequence length="1321" mass="150596">MKYFLSWLAFFLLSLYHSQLIYGQTNTYTATALTLTNGLPHSSVTGMVQDKVGFIWIATEDGLARYDGRTFKNFRLAHDNHILSLALADKGTLLLSTANGDFLRFNPITERFSVIFSAEYLVQNQASMDEFGLTADGTAGWGIIQGDKVVYYNFLSKKFSFRDEFALTGEHNSMRDILRASNGLDYVRFNNGLVEVDAKNHRRRIILFPGKPLANNPIMPVHNSEYLVERNNGDIVIIGNHQILLYSVARSQIVRQIPIPTKLDHNSFYTLTKVRNGNIYVGCGTYLYRLTEHDQLELIWQSKNPVPSFNFIKVFLLDHSEVLWLTTNRGGLTKIDLKALPFKSYPYQRGFIEDLLQVELKVPVPEWEHPERHAAWVRFGRPPQAKSTWFIDFYALYQYDPQRRRIFKKLRFPEHGYRWYINMKPAADGYLWLYANEKGLLRTDTLAFQAQLFANSLMPPRFKKAPVAFDVVDIQPQANWVWLATNYGNGLFQYDWKQQKITRQLQYQPKDSNSLSTNALNCLLLDPNDTHLLWIGTQGGGLCRLNTRTMRFDRIGEKEGLPVNTINSMLPDKKGFIWLSSNQGLIRLNPKTLQMRYFTAADGIQENEFLRNNAAALPDGRLVFGGKTGMTVFDPTAIHEDSFSPPVVFTALKINNVPVEAGKPGSLLTQSINATQRLNLDYTQNFLSFDFAGLAFTKPEKLNYRHRLEGVDQDWVYTGNQNTANYTQLAPGNYVFKVQVTNTDGVWNRHTRQLQLVITPPFWATWWAYSFYALVVGTSLYAYGRFRNKQARERQAIALQRREAEQLKAVDEMKSRFFSNITHEFRTPLSLILSPTEQLLQNKELPPYAQHKLLSSVYRNAQQLLRLINQLLDISKLEAASMPVHVSRGNPAVFLEKIVASFRLLAEEKQIQLCLDSTSNTADYLFDADKWEKIIYNLLSNALKFTSTGQVKVVAQIQQQQWFRLQISDTGIGIAAEELAHIFDRFYQVDDACTRQYEGTGIGLALVKELTDLLGGEIAVQSVLGQGTTCEVKLPLVLTPNTGQTDNITPITQLPTPTLKETFAPHTEKLLAAPLLLIVEDNTELREFIAGTLAENYRIITAEDGSQGWESTRQELPDVVISDVMMPKMDGYQFCRAIKTDPQTNHIAVVLLTARASHESRMEGLVGGADDYLTKPFHLDELQWRVRNLLERQEKLREFYQRQLVAPQTAQSAEVSLDPFLKKIYAFIEAHLDESAFGVEELAAEIGMSRRTLHRKLTAVLGIAANELIRQYRLNRAVEMLRAGCSVSETAYRVGFESPAYFATVFKEFHHQSPSYFVPAR</sequence>
<evidence type="ECO:0000259" key="14">
    <source>
        <dbReference type="PROSITE" id="PS50110"/>
    </source>
</evidence>
<dbReference type="GO" id="GO:0000155">
    <property type="term" value="F:phosphorelay sensor kinase activity"/>
    <property type="evidence" value="ECO:0007669"/>
    <property type="project" value="InterPro"/>
</dbReference>
<dbReference type="InterPro" id="IPR018060">
    <property type="entry name" value="HTH_AraC"/>
</dbReference>
<evidence type="ECO:0000256" key="6">
    <source>
        <dbReference type="ARBA" id="ARBA00022777"/>
    </source>
</evidence>